<dbReference type="InterPro" id="IPR036890">
    <property type="entry name" value="HATPase_C_sf"/>
</dbReference>
<evidence type="ECO:0000256" key="6">
    <source>
        <dbReference type="ARBA" id="ARBA00022679"/>
    </source>
</evidence>
<dbReference type="FunFam" id="1.10.287.130:FF:000001">
    <property type="entry name" value="Two-component sensor histidine kinase"/>
    <property type="match status" value="1"/>
</dbReference>
<evidence type="ECO:0000256" key="12">
    <source>
        <dbReference type="SAM" id="MobiDB-lite"/>
    </source>
</evidence>
<feature type="compositionally biased region" description="Low complexity" evidence="12">
    <location>
        <begin position="516"/>
        <end position="529"/>
    </location>
</feature>
<evidence type="ECO:0000256" key="2">
    <source>
        <dbReference type="ARBA" id="ARBA00001968"/>
    </source>
</evidence>
<evidence type="ECO:0000256" key="8">
    <source>
        <dbReference type="ARBA" id="ARBA00022777"/>
    </source>
</evidence>
<dbReference type="SMART" id="SM00388">
    <property type="entry name" value="HisKA"/>
    <property type="match status" value="1"/>
</dbReference>
<organism evidence="16 17">
    <name type="scientific">Arthrobacter globiformis (strain ATCC 8010 / DSM 20124 / JCM 1332 / NBRC 12137 / NCIMB 8907 / NRRL B-2979 / 168)</name>
    <dbReference type="NCBI Taxonomy" id="1077972"/>
    <lineage>
        <taxon>Bacteria</taxon>
        <taxon>Bacillati</taxon>
        <taxon>Actinomycetota</taxon>
        <taxon>Actinomycetes</taxon>
        <taxon>Micrococcales</taxon>
        <taxon>Micrococcaceae</taxon>
        <taxon>Arthrobacter</taxon>
    </lineage>
</organism>
<dbReference type="PROSITE" id="PS50885">
    <property type="entry name" value="HAMP"/>
    <property type="match status" value="1"/>
</dbReference>
<evidence type="ECO:0000313" key="16">
    <source>
        <dbReference type="EMBL" id="GAB15303.1"/>
    </source>
</evidence>
<dbReference type="AlphaFoldDB" id="H0QR52"/>
<dbReference type="SMART" id="SM00304">
    <property type="entry name" value="HAMP"/>
    <property type="match status" value="1"/>
</dbReference>
<dbReference type="STRING" id="1077972.ARGLB_083_01960"/>
<dbReference type="SUPFAM" id="SSF47384">
    <property type="entry name" value="Homodimeric domain of signal transducing histidine kinase"/>
    <property type="match status" value="1"/>
</dbReference>
<dbReference type="GO" id="GO:0005509">
    <property type="term" value="F:calcium ion binding"/>
    <property type="evidence" value="ECO:0007669"/>
    <property type="project" value="UniProtKB-ARBA"/>
</dbReference>
<dbReference type="EMBL" id="BAEG01000083">
    <property type="protein sequence ID" value="GAB15303.1"/>
    <property type="molecule type" value="Genomic_DNA"/>
</dbReference>
<dbReference type="Pfam" id="PF00672">
    <property type="entry name" value="HAMP"/>
    <property type="match status" value="1"/>
</dbReference>
<dbReference type="Proteomes" id="UP000003828">
    <property type="component" value="Unassembled WGS sequence"/>
</dbReference>
<keyword evidence="9 13" id="KW-1133">Transmembrane helix</keyword>
<evidence type="ECO:0000256" key="7">
    <source>
        <dbReference type="ARBA" id="ARBA00022692"/>
    </source>
</evidence>
<comment type="cofactor">
    <cofactor evidence="2">
        <name>a divalent metal cation</name>
        <dbReference type="ChEBI" id="CHEBI:60240"/>
    </cofactor>
</comment>
<dbReference type="Pfam" id="PF00512">
    <property type="entry name" value="HisKA"/>
    <property type="match status" value="1"/>
</dbReference>
<dbReference type="InterPro" id="IPR036097">
    <property type="entry name" value="HisK_dim/P_sf"/>
</dbReference>
<dbReference type="SMART" id="SM00387">
    <property type="entry name" value="HATPase_c"/>
    <property type="match status" value="1"/>
</dbReference>
<keyword evidence="10" id="KW-0902">Two-component regulatory system</keyword>
<evidence type="ECO:0000313" key="17">
    <source>
        <dbReference type="Proteomes" id="UP000003828"/>
    </source>
</evidence>
<sequence length="529" mass="56529">MLERWRSALERWKSATLRSQLVAIMMALLLVALAVTGTGALTLLRGYLQGQVDDKLRAAVEAAQRQRSISPIANPVIPTDYTVTLYYPGAAASHLDEKPDRPDIESISLDEARERDLRPYQVRGTDGENWRVVAVPVVVGSEQQRAVVVIGLPLSTVDEVLRLSTLVVVGVGLLTLILAFFIANWTVTRSFRPLARVEKTAAAIAAGDLSRRVDVENPATEVGRLGRSLNAMLAHIEAAFAARMASEDRMRRFAADASHELRTPLVTIRGYSELYRHGALQSSEDVASAMGRIESEAKRMGSMVEDLLLLARLDEQRPLQRKPIDLQLLAHDAVVDTQASERNRTITLTGLHNGSAEPAPVLGDEAKLRQVIGNLVGNALRYTPGGTPIELAVGVRRADDGSAQSVLEVRDHGPGISDTEAPKVFERFYRADTSRTRETGGSGLGLAIVAAIVGSHGGSVRVEGTDGGGATLVVSLPLREDSPEADSREVDAPEVDGIGTFSDSADADGVTGSDAAGGNRAAGGHRLST</sequence>
<keyword evidence="11 13" id="KW-0472">Membrane</keyword>
<dbReference type="InterPro" id="IPR004358">
    <property type="entry name" value="Sig_transdc_His_kin-like_C"/>
</dbReference>
<evidence type="ECO:0000256" key="9">
    <source>
        <dbReference type="ARBA" id="ARBA00022989"/>
    </source>
</evidence>
<dbReference type="PROSITE" id="PS50109">
    <property type="entry name" value="HIS_KIN"/>
    <property type="match status" value="1"/>
</dbReference>
<keyword evidence="5" id="KW-0597">Phosphoprotein</keyword>
<keyword evidence="8 16" id="KW-0418">Kinase</keyword>
<evidence type="ECO:0000256" key="3">
    <source>
        <dbReference type="ARBA" id="ARBA00004236"/>
    </source>
</evidence>
<dbReference type="PANTHER" id="PTHR45436:SF5">
    <property type="entry name" value="SENSOR HISTIDINE KINASE TRCS"/>
    <property type="match status" value="1"/>
</dbReference>
<dbReference type="PANTHER" id="PTHR45436">
    <property type="entry name" value="SENSOR HISTIDINE KINASE YKOH"/>
    <property type="match status" value="1"/>
</dbReference>
<dbReference type="PRINTS" id="PR00344">
    <property type="entry name" value="BCTRLSENSOR"/>
</dbReference>
<comment type="subcellular location">
    <subcellularLocation>
        <location evidence="3">Cell membrane</location>
    </subcellularLocation>
</comment>
<dbReference type="Gene3D" id="6.10.340.10">
    <property type="match status" value="1"/>
</dbReference>
<dbReference type="InterPro" id="IPR005467">
    <property type="entry name" value="His_kinase_dom"/>
</dbReference>
<dbReference type="Gene3D" id="3.30.565.10">
    <property type="entry name" value="Histidine kinase-like ATPase, C-terminal domain"/>
    <property type="match status" value="1"/>
</dbReference>
<reference evidence="16 17" key="1">
    <citation type="submission" date="2011-12" db="EMBL/GenBank/DDBJ databases">
        <title>Whole genome shotgun sequence of Arthrobacter globiformis NBRC 12137.</title>
        <authorList>
            <person name="Miyazawa S."/>
            <person name="Hosoyama A."/>
            <person name="Tsuchikane K."/>
            <person name="Katsumata H."/>
            <person name="Yamazaki S."/>
            <person name="Fujita N."/>
        </authorList>
    </citation>
    <scope>NUCLEOTIDE SEQUENCE [LARGE SCALE GENOMIC DNA]</scope>
    <source>
        <strain evidence="16 17">NBRC 12137</strain>
    </source>
</reference>
<dbReference type="SUPFAM" id="SSF158472">
    <property type="entry name" value="HAMP domain-like"/>
    <property type="match status" value="1"/>
</dbReference>
<keyword evidence="7 13" id="KW-0812">Transmembrane</keyword>
<dbReference type="CDD" id="cd00082">
    <property type="entry name" value="HisKA"/>
    <property type="match status" value="1"/>
</dbReference>
<keyword evidence="17" id="KW-1185">Reference proteome</keyword>
<dbReference type="FunFam" id="3.30.565.10:FF:000006">
    <property type="entry name" value="Sensor histidine kinase WalK"/>
    <property type="match status" value="1"/>
</dbReference>
<evidence type="ECO:0000256" key="13">
    <source>
        <dbReference type="SAM" id="Phobius"/>
    </source>
</evidence>
<dbReference type="CDD" id="cd00075">
    <property type="entry name" value="HATPase"/>
    <property type="match status" value="1"/>
</dbReference>
<evidence type="ECO:0000256" key="5">
    <source>
        <dbReference type="ARBA" id="ARBA00022553"/>
    </source>
</evidence>
<name>H0QR52_ARTG1</name>
<comment type="caution">
    <text evidence="16">The sequence shown here is derived from an EMBL/GenBank/DDBJ whole genome shotgun (WGS) entry which is preliminary data.</text>
</comment>
<feature type="transmembrane region" description="Helical" evidence="13">
    <location>
        <begin position="163"/>
        <end position="187"/>
    </location>
</feature>
<evidence type="ECO:0000259" key="14">
    <source>
        <dbReference type="PROSITE" id="PS50109"/>
    </source>
</evidence>
<evidence type="ECO:0000256" key="10">
    <source>
        <dbReference type="ARBA" id="ARBA00023012"/>
    </source>
</evidence>
<dbReference type="SUPFAM" id="SSF55874">
    <property type="entry name" value="ATPase domain of HSP90 chaperone/DNA topoisomerase II/histidine kinase"/>
    <property type="match status" value="1"/>
</dbReference>
<dbReference type="InterPro" id="IPR003594">
    <property type="entry name" value="HATPase_dom"/>
</dbReference>
<evidence type="ECO:0000256" key="1">
    <source>
        <dbReference type="ARBA" id="ARBA00000085"/>
    </source>
</evidence>
<evidence type="ECO:0000256" key="11">
    <source>
        <dbReference type="ARBA" id="ARBA00023136"/>
    </source>
</evidence>
<dbReference type="GO" id="GO:0000155">
    <property type="term" value="F:phosphorelay sensor kinase activity"/>
    <property type="evidence" value="ECO:0007669"/>
    <property type="project" value="InterPro"/>
</dbReference>
<feature type="transmembrane region" description="Helical" evidence="13">
    <location>
        <begin position="21"/>
        <end position="44"/>
    </location>
</feature>
<comment type="catalytic activity">
    <reaction evidence="1">
        <text>ATP + protein L-histidine = ADP + protein N-phospho-L-histidine.</text>
        <dbReference type="EC" id="2.7.13.3"/>
    </reaction>
</comment>
<keyword evidence="6" id="KW-0808">Transferase</keyword>
<dbReference type="CDD" id="cd06225">
    <property type="entry name" value="HAMP"/>
    <property type="match status" value="1"/>
</dbReference>
<dbReference type="InterPro" id="IPR003660">
    <property type="entry name" value="HAMP_dom"/>
</dbReference>
<feature type="compositionally biased region" description="Basic and acidic residues" evidence="12">
    <location>
        <begin position="480"/>
        <end position="491"/>
    </location>
</feature>
<evidence type="ECO:0000256" key="4">
    <source>
        <dbReference type="ARBA" id="ARBA00012438"/>
    </source>
</evidence>
<dbReference type="EC" id="2.7.13.3" evidence="4"/>
<evidence type="ECO:0000259" key="15">
    <source>
        <dbReference type="PROSITE" id="PS50885"/>
    </source>
</evidence>
<dbReference type="Pfam" id="PF02518">
    <property type="entry name" value="HATPase_c"/>
    <property type="match status" value="1"/>
</dbReference>
<dbReference type="eggNOG" id="COG5002">
    <property type="taxonomic scope" value="Bacteria"/>
</dbReference>
<dbReference type="eggNOG" id="COG2770">
    <property type="taxonomic scope" value="Bacteria"/>
</dbReference>
<dbReference type="InterPro" id="IPR050428">
    <property type="entry name" value="TCS_sensor_his_kinase"/>
</dbReference>
<protein>
    <recommendedName>
        <fullName evidence="4">histidine kinase</fullName>
        <ecNumber evidence="4">2.7.13.3</ecNumber>
    </recommendedName>
</protein>
<proteinExistence type="predicted"/>
<dbReference type="Gene3D" id="1.10.287.130">
    <property type="match status" value="1"/>
</dbReference>
<feature type="domain" description="Histidine kinase" evidence="14">
    <location>
        <begin position="256"/>
        <end position="480"/>
    </location>
</feature>
<accession>H0QR52</accession>
<feature type="domain" description="HAMP" evidence="15">
    <location>
        <begin position="188"/>
        <end position="241"/>
    </location>
</feature>
<dbReference type="GO" id="GO:0005886">
    <property type="term" value="C:plasma membrane"/>
    <property type="evidence" value="ECO:0007669"/>
    <property type="project" value="UniProtKB-SubCell"/>
</dbReference>
<feature type="region of interest" description="Disordered" evidence="12">
    <location>
        <begin position="480"/>
        <end position="529"/>
    </location>
</feature>
<dbReference type="InterPro" id="IPR003661">
    <property type="entry name" value="HisK_dim/P_dom"/>
</dbReference>
<gene>
    <name evidence="16" type="ORF">ARGLB_083_01960</name>
</gene>